<dbReference type="GO" id="GO:0016740">
    <property type="term" value="F:transferase activity"/>
    <property type="evidence" value="ECO:0007669"/>
    <property type="project" value="InterPro"/>
</dbReference>
<organism evidence="3 4">
    <name type="scientific">Streptomyces mashuensis</name>
    <dbReference type="NCBI Taxonomy" id="33904"/>
    <lineage>
        <taxon>Bacteria</taxon>
        <taxon>Bacillati</taxon>
        <taxon>Actinomycetota</taxon>
        <taxon>Actinomycetes</taxon>
        <taxon>Kitasatosporales</taxon>
        <taxon>Streptomycetaceae</taxon>
        <taxon>Streptomyces</taxon>
    </lineage>
</organism>
<keyword evidence="2" id="KW-0732">Signal</keyword>
<feature type="region of interest" description="Disordered" evidence="1">
    <location>
        <begin position="40"/>
        <end position="80"/>
    </location>
</feature>
<feature type="compositionally biased region" description="Low complexity" evidence="1">
    <location>
        <begin position="68"/>
        <end position="77"/>
    </location>
</feature>
<comment type="caution">
    <text evidence="3">The sequence shown here is derived from an EMBL/GenBank/DDBJ whole genome shotgun (WGS) entry which is preliminary data.</text>
</comment>
<sequence length="202" mass="20205">MRSVARSSSGAIVAALTAAALAGVGFLAYQAEAAPDHPVAAHAGTASGSAKEQGKGGDQGKGGGAGAGQDAPKAADAVPEGSGTGLRVVYALGQKRVWLVGADGKATRTYEVAPSTVNPPPGTYTVTSRSPNVVGSDGIPVEHVVRFHRDVNGIVFGFSAAVDGSSPSPMSGKKTGAIREKPADGRAMWEFAVNNTKIVVVP</sequence>
<feature type="signal peptide" evidence="2">
    <location>
        <begin position="1"/>
        <end position="33"/>
    </location>
</feature>
<evidence type="ECO:0000313" key="4">
    <source>
        <dbReference type="Proteomes" id="UP000638313"/>
    </source>
</evidence>
<dbReference type="Proteomes" id="UP000638313">
    <property type="component" value="Unassembled WGS sequence"/>
</dbReference>
<evidence type="ECO:0000256" key="1">
    <source>
        <dbReference type="SAM" id="MobiDB-lite"/>
    </source>
</evidence>
<protein>
    <recommendedName>
        <fullName evidence="5">Secreted protein</fullName>
    </recommendedName>
</protein>
<evidence type="ECO:0008006" key="5">
    <source>
        <dbReference type="Google" id="ProtNLM"/>
    </source>
</evidence>
<gene>
    <name evidence="3" type="ORF">GCM10010218_43760</name>
</gene>
<dbReference type="EMBL" id="BNBD01000009">
    <property type="protein sequence ID" value="GHF57606.1"/>
    <property type="molecule type" value="Genomic_DNA"/>
</dbReference>
<evidence type="ECO:0000313" key="3">
    <source>
        <dbReference type="EMBL" id="GHF57606.1"/>
    </source>
</evidence>
<reference evidence="3" key="1">
    <citation type="journal article" date="2014" name="Int. J. Syst. Evol. Microbiol.">
        <title>Complete genome sequence of Corynebacterium casei LMG S-19264T (=DSM 44701T), isolated from a smear-ripened cheese.</title>
        <authorList>
            <consortium name="US DOE Joint Genome Institute (JGI-PGF)"/>
            <person name="Walter F."/>
            <person name="Albersmeier A."/>
            <person name="Kalinowski J."/>
            <person name="Ruckert C."/>
        </authorList>
    </citation>
    <scope>NUCLEOTIDE SEQUENCE</scope>
    <source>
        <strain evidence="3">JCM 4059</strain>
    </source>
</reference>
<dbReference type="InterPro" id="IPR005490">
    <property type="entry name" value="LD_TPept_cat_dom"/>
</dbReference>
<feature type="chain" id="PRO_5036701571" description="Secreted protein" evidence="2">
    <location>
        <begin position="34"/>
        <end position="202"/>
    </location>
</feature>
<proteinExistence type="predicted"/>
<evidence type="ECO:0000256" key="2">
    <source>
        <dbReference type="SAM" id="SignalP"/>
    </source>
</evidence>
<accession>A0A919B5T5</accession>
<keyword evidence="4" id="KW-1185">Reference proteome</keyword>
<dbReference type="AlphaFoldDB" id="A0A919B5T5"/>
<name>A0A919B5T5_9ACTN</name>
<dbReference type="CDD" id="cd16913">
    <property type="entry name" value="YkuD_like"/>
    <property type="match status" value="1"/>
</dbReference>
<feature type="compositionally biased region" description="Gly residues" evidence="1">
    <location>
        <begin position="56"/>
        <end position="67"/>
    </location>
</feature>
<reference evidence="3" key="2">
    <citation type="submission" date="2020-09" db="EMBL/GenBank/DDBJ databases">
        <authorList>
            <person name="Sun Q."/>
            <person name="Ohkuma M."/>
        </authorList>
    </citation>
    <scope>NUCLEOTIDE SEQUENCE</scope>
    <source>
        <strain evidence="3">JCM 4059</strain>
    </source>
</reference>